<dbReference type="GO" id="GO:0000338">
    <property type="term" value="P:protein deneddylation"/>
    <property type="evidence" value="ECO:0007669"/>
    <property type="project" value="TreeGrafter"/>
</dbReference>
<sequence>MEILQLFCCFQSRSGEKQNDQERPLKKQIKEEENKQRNQNVIIVPLDYQNYYSSKIQNQFNNQESNEISNWNKECIEQKFDRYQLQLKNQDYDNLIIYINILYYYCEKSLKQDVNQLNNYECKGKLYQTEYDQNNNPKFRLEEGNFLINLQQKTFQKQGSGDQNEIDENIVSNNIIVYPILDNNISKNHIIPIKIIDQETNKQINNQVYNRQIDKKQQNQKIWCKYNQQLSTNDLNILENKKWMTSSIIDSYVLYLNQSSDREYFQLSKNQRKTLKRTLFFPSSLTTNFGEYQTEDKVRSLFEQEMPKFKDVKFDLSKIYRYIGFPINRRNRHWFFVLFDLTKQEVFVFDSLNKSQLVQDDKLINTIAEIFQLNSVQIKEHQYSGQQKDSYSCGYRVCSIMKFWYEKQLHQNTQYQYYEDKMISELQKLIKEL</sequence>
<dbReference type="GO" id="GO:0006508">
    <property type="term" value="P:proteolysis"/>
    <property type="evidence" value="ECO:0007669"/>
    <property type="project" value="UniProtKB-KW"/>
</dbReference>
<gene>
    <name evidence="5" type="ORF">PSON_ATCC_30995.1.T1480145</name>
</gene>
<evidence type="ECO:0000256" key="3">
    <source>
        <dbReference type="ARBA" id="ARBA00022807"/>
    </source>
</evidence>
<evidence type="ECO:0000313" key="5">
    <source>
        <dbReference type="EMBL" id="CAD8124046.1"/>
    </source>
</evidence>
<keyword evidence="1" id="KW-0645">Protease</keyword>
<dbReference type="EMBL" id="CAJJDN010000148">
    <property type="protein sequence ID" value="CAD8124046.1"/>
    <property type="molecule type" value="Genomic_DNA"/>
</dbReference>
<name>A0A8S1R780_9CILI</name>
<evidence type="ECO:0000256" key="2">
    <source>
        <dbReference type="ARBA" id="ARBA00022801"/>
    </source>
</evidence>
<evidence type="ECO:0000313" key="6">
    <source>
        <dbReference type="Proteomes" id="UP000692954"/>
    </source>
</evidence>
<accession>A0A8S1R780</accession>
<dbReference type="InterPro" id="IPR003653">
    <property type="entry name" value="Peptidase_C48_C"/>
</dbReference>
<dbReference type="PROSITE" id="PS50600">
    <property type="entry name" value="ULP_PROTEASE"/>
    <property type="match status" value="1"/>
</dbReference>
<dbReference type="Proteomes" id="UP000692954">
    <property type="component" value="Unassembled WGS sequence"/>
</dbReference>
<dbReference type="AlphaFoldDB" id="A0A8S1R780"/>
<organism evidence="5 6">
    <name type="scientific">Paramecium sonneborni</name>
    <dbReference type="NCBI Taxonomy" id="65129"/>
    <lineage>
        <taxon>Eukaryota</taxon>
        <taxon>Sar</taxon>
        <taxon>Alveolata</taxon>
        <taxon>Ciliophora</taxon>
        <taxon>Intramacronucleata</taxon>
        <taxon>Oligohymenophorea</taxon>
        <taxon>Peniculida</taxon>
        <taxon>Parameciidae</taxon>
        <taxon>Paramecium</taxon>
    </lineage>
</organism>
<comment type="caution">
    <text evidence="5">The sequence shown here is derived from an EMBL/GenBank/DDBJ whole genome shotgun (WGS) entry which is preliminary data.</text>
</comment>
<dbReference type="InterPro" id="IPR044613">
    <property type="entry name" value="Nep1/2-like"/>
</dbReference>
<dbReference type="PANTHER" id="PTHR46468">
    <property type="entry name" value="SENTRIN-SPECIFIC PROTEASE 8"/>
    <property type="match status" value="1"/>
</dbReference>
<evidence type="ECO:0000256" key="1">
    <source>
        <dbReference type="ARBA" id="ARBA00022670"/>
    </source>
</evidence>
<proteinExistence type="predicted"/>
<dbReference type="Pfam" id="PF02902">
    <property type="entry name" value="Peptidase_C48"/>
    <property type="match status" value="1"/>
</dbReference>
<evidence type="ECO:0000259" key="4">
    <source>
        <dbReference type="PROSITE" id="PS50600"/>
    </source>
</evidence>
<keyword evidence="2" id="KW-0378">Hydrolase</keyword>
<dbReference type="GO" id="GO:0008234">
    <property type="term" value="F:cysteine-type peptidase activity"/>
    <property type="evidence" value="ECO:0007669"/>
    <property type="project" value="UniProtKB-KW"/>
</dbReference>
<keyword evidence="6" id="KW-1185">Reference proteome</keyword>
<keyword evidence="3" id="KW-0788">Thiol protease</keyword>
<protein>
    <recommendedName>
        <fullName evidence="4">Ubiquitin-like protease family profile domain-containing protein</fullName>
    </recommendedName>
</protein>
<reference evidence="5" key="1">
    <citation type="submission" date="2021-01" db="EMBL/GenBank/DDBJ databases">
        <authorList>
            <consortium name="Genoscope - CEA"/>
            <person name="William W."/>
        </authorList>
    </citation>
    <scope>NUCLEOTIDE SEQUENCE</scope>
</reference>
<dbReference type="PANTHER" id="PTHR46468:SF1">
    <property type="entry name" value="SENTRIN-SPECIFIC PROTEASE 8"/>
    <property type="match status" value="1"/>
</dbReference>
<feature type="domain" description="Ubiquitin-like protease family profile" evidence="4">
    <location>
        <begin position="228"/>
        <end position="404"/>
    </location>
</feature>
<dbReference type="OrthoDB" id="5065855at2759"/>
<dbReference type="GO" id="GO:0019784">
    <property type="term" value="F:deNEDDylase activity"/>
    <property type="evidence" value="ECO:0007669"/>
    <property type="project" value="InterPro"/>
</dbReference>